<dbReference type="InterPro" id="IPR036188">
    <property type="entry name" value="FAD/NAD-bd_sf"/>
</dbReference>
<dbReference type="OrthoDB" id="9801699at2"/>
<feature type="domain" description="BFD-like [2Fe-2S]-binding" evidence="2">
    <location>
        <begin position="410"/>
        <end position="463"/>
    </location>
</feature>
<dbReference type="InterPro" id="IPR052745">
    <property type="entry name" value="G3P_Oxidase/Oxidoreductase"/>
</dbReference>
<dbReference type="Pfam" id="PF04324">
    <property type="entry name" value="Fer2_BFD"/>
    <property type="match status" value="1"/>
</dbReference>
<evidence type="ECO:0000313" key="3">
    <source>
        <dbReference type="EMBL" id="PYG89855.1"/>
    </source>
</evidence>
<dbReference type="Pfam" id="PF01266">
    <property type="entry name" value="DAO"/>
    <property type="match status" value="1"/>
</dbReference>
<dbReference type="InterPro" id="IPR041854">
    <property type="entry name" value="BFD-like_2Fe2S-bd_dom_sf"/>
</dbReference>
<dbReference type="AlphaFoldDB" id="A0A318XNX2"/>
<gene>
    <name evidence="3" type="ORF">LY28_00453</name>
</gene>
<dbReference type="PANTHER" id="PTHR42720">
    <property type="entry name" value="GLYCEROL-3-PHOSPHATE DEHYDROGENASE"/>
    <property type="match status" value="1"/>
</dbReference>
<dbReference type="Gene3D" id="3.50.50.60">
    <property type="entry name" value="FAD/NAD(P)-binding domain"/>
    <property type="match status" value="1"/>
</dbReference>
<accession>A0A318XNX2</accession>
<dbReference type="InterPro" id="IPR007419">
    <property type="entry name" value="BFD-like_2Fe2S-bd_dom"/>
</dbReference>
<dbReference type="RefSeq" id="WP_110460535.1">
    <property type="nucleotide sequence ID" value="NZ_QKMR01000002.1"/>
</dbReference>
<dbReference type="InterPro" id="IPR006076">
    <property type="entry name" value="FAD-dep_OxRdtase"/>
</dbReference>
<dbReference type="Proteomes" id="UP000248132">
    <property type="component" value="Unassembled WGS sequence"/>
</dbReference>
<evidence type="ECO:0000313" key="4">
    <source>
        <dbReference type="Proteomes" id="UP000248132"/>
    </source>
</evidence>
<comment type="caution">
    <text evidence="3">The sequence shown here is derived from an EMBL/GenBank/DDBJ whole genome shotgun (WGS) entry which is preliminary data.</text>
</comment>
<sequence>MTSDIDNLFDIIIVGAGAVGCAVARELSRYNLKIAVLEKESDVAAGTSGRNSAVVHAGFNNKPGSLMAKLCVEGNEGFESICRELDVPYKKTGKLIVAFEESDFAGIDRLIENGRKNGVKGLEFVDAGVVKRLEPHVGGIGAMLSPNTAITNPFIYTVALAENAAVNGAVFYFNTEVRGISRQDRLFRVRAGDTFFRGRYIVNSAGLYSDRISSMAGEKGYKVYPCRGEYFILDKRTSQYLNMPVYPVPRPGLGGLGVHLTPTVEGNILIGPSAEYIKTKCDYSSTKKVMDRLFKEARELLPPLSMRHIIRSYTGIRSKLVGPKTGGFGDFVIEESEAVPGLINLVGIESPGLTSSVPISRMVRDIIANREDITPKSSFISVRKGIVPFRELTIEQKEELIKEYPDYGEVVCRCEGITKKEVLDAINNPLGVATLSGIKYRARPMMGRCQGGYCLTRIVDILNNEKGLPPEEITLRGKESKLFTGKVK</sequence>
<dbReference type="SUPFAM" id="SSF51905">
    <property type="entry name" value="FAD/NAD(P)-binding domain"/>
    <property type="match status" value="1"/>
</dbReference>
<evidence type="ECO:0000259" key="2">
    <source>
        <dbReference type="Pfam" id="PF04324"/>
    </source>
</evidence>
<proteinExistence type="predicted"/>
<dbReference type="Gene3D" id="1.10.10.1100">
    <property type="entry name" value="BFD-like [2Fe-2S]-binding domain"/>
    <property type="match status" value="1"/>
</dbReference>
<reference evidence="3 4" key="1">
    <citation type="submission" date="2018-06" db="EMBL/GenBank/DDBJ databases">
        <title>Genomic Encyclopedia of Type Strains, Phase I: the one thousand microbial genomes (KMG-I) project.</title>
        <authorList>
            <person name="Kyrpides N."/>
        </authorList>
    </citation>
    <scope>NUCLEOTIDE SEQUENCE [LARGE SCALE GENOMIC DNA]</scope>
    <source>
        <strain evidence="3 4">DSM 19573</strain>
    </source>
</reference>
<keyword evidence="4" id="KW-1185">Reference proteome</keyword>
<evidence type="ECO:0000259" key="1">
    <source>
        <dbReference type="Pfam" id="PF01266"/>
    </source>
</evidence>
<dbReference type="CDD" id="cd19946">
    <property type="entry name" value="GlpA-like_Fer2_BFD-like"/>
    <property type="match status" value="1"/>
</dbReference>
<organism evidence="3 4">
    <name type="scientific">Ruminiclostridium sufflavum DSM 19573</name>
    <dbReference type="NCBI Taxonomy" id="1121337"/>
    <lineage>
        <taxon>Bacteria</taxon>
        <taxon>Bacillati</taxon>
        <taxon>Bacillota</taxon>
        <taxon>Clostridia</taxon>
        <taxon>Eubacteriales</taxon>
        <taxon>Oscillospiraceae</taxon>
        <taxon>Ruminiclostridium</taxon>
    </lineage>
</organism>
<dbReference type="PANTHER" id="PTHR42720:SF1">
    <property type="entry name" value="GLYCEROL 3-PHOSPHATE OXIDASE"/>
    <property type="match status" value="1"/>
</dbReference>
<dbReference type="EMBL" id="QKMR01000002">
    <property type="protein sequence ID" value="PYG89855.1"/>
    <property type="molecule type" value="Genomic_DNA"/>
</dbReference>
<dbReference type="SUPFAM" id="SSF54373">
    <property type="entry name" value="FAD-linked reductases, C-terminal domain"/>
    <property type="match status" value="1"/>
</dbReference>
<protein>
    <submittedName>
        <fullName evidence="3">Glycerol-3-phosphate dehydrogenase</fullName>
    </submittedName>
</protein>
<feature type="domain" description="FAD dependent oxidoreductase" evidence="1">
    <location>
        <begin position="10"/>
        <end position="365"/>
    </location>
</feature>
<dbReference type="Gene3D" id="3.30.9.10">
    <property type="entry name" value="D-Amino Acid Oxidase, subunit A, domain 2"/>
    <property type="match status" value="1"/>
</dbReference>
<name>A0A318XNX2_9FIRM</name>